<feature type="signal peptide" evidence="1">
    <location>
        <begin position="1"/>
        <end position="21"/>
    </location>
</feature>
<dbReference type="Proteomes" id="UP000250299">
    <property type="component" value="Chromosome"/>
</dbReference>
<reference evidence="2 3" key="1">
    <citation type="submission" date="2018-05" db="EMBL/GenBank/DDBJ databases">
        <title>Whole genome sequence of Pseudomonas putida JBC17.</title>
        <authorList>
            <person name="Lee Y.H."/>
            <person name="David K."/>
        </authorList>
    </citation>
    <scope>NUCLEOTIDE SEQUENCE [LARGE SCALE GENOMIC DNA]</scope>
    <source>
        <strain evidence="2 3">JBC17</strain>
    </source>
</reference>
<sequence>MKSPALFLCAALLLTPFAATAQTGDTDASPAIPTYHYGMPLHVGKVIALTEPDTLDCEVVTAKMQYIDDQTGKPAELAYRKLSYACIYQN</sequence>
<evidence type="ECO:0000313" key="2">
    <source>
        <dbReference type="EMBL" id="AWY39263.1"/>
    </source>
</evidence>
<dbReference type="RefSeq" id="WP_110963045.1">
    <property type="nucleotide sequence ID" value="NZ_CP029693.1"/>
</dbReference>
<evidence type="ECO:0000256" key="1">
    <source>
        <dbReference type="SAM" id="SignalP"/>
    </source>
</evidence>
<name>A0A2Z4RDV3_PSEPU</name>
<evidence type="ECO:0000313" key="3">
    <source>
        <dbReference type="Proteomes" id="UP000250299"/>
    </source>
</evidence>
<accession>A0A2Z4RDV3</accession>
<dbReference type="Pfam" id="PF10976">
    <property type="entry name" value="DUF2790"/>
    <property type="match status" value="1"/>
</dbReference>
<dbReference type="Gene3D" id="2.30.140.50">
    <property type="entry name" value="Protein of unknown function DUF2790"/>
    <property type="match status" value="1"/>
</dbReference>
<dbReference type="InterPro" id="IPR021245">
    <property type="entry name" value="DUF2790"/>
</dbReference>
<keyword evidence="1" id="KW-0732">Signal</keyword>
<dbReference type="AlphaFoldDB" id="A0A2Z4RDV3"/>
<gene>
    <name evidence="2" type="ORF">DKY63_04820</name>
</gene>
<feature type="chain" id="PRO_5016369589" evidence="1">
    <location>
        <begin position="22"/>
        <end position="90"/>
    </location>
</feature>
<protein>
    <submittedName>
        <fullName evidence="2">DUF2790 domain-containing protein</fullName>
    </submittedName>
</protein>
<organism evidence="2 3">
    <name type="scientific">Pseudomonas putida</name>
    <name type="common">Arthrobacter siderocapsulatus</name>
    <dbReference type="NCBI Taxonomy" id="303"/>
    <lineage>
        <taxon>Bacteria</taxon>
        <taxon>Pseudomonadati</taxon>
        <taxon>Pseudomonadota</taxon>
        <taxon>Gammaproteobacteria</taxon>
        <taxon>Pseudomonadales</taxon>
        <taxon>Pseudomonadaceae</taxon>
        <taxon>Pseudomonas</taxon>
    </lineage>
</organism>
<dbReference type="OrthoDB" id="7017737at2"/>
<dbReference type="EMBL" id="CP029693">
    <property type="protein sequence ID" value="AWY39263.1"/>
    <property type="molecule type" value="Genomic_DNA"/>
</dbReference>
<proteinExistence type="predicted"/>